<evidence type="ECO:0000313" key="4">
    <source>
        <dbReference type="Proteomes" id="UP000056968"/>
    </source>
</evidence>
<dbReference type="InterPro" id="IPR002347">
    <property type="entry name" value="SDR_fam"/>
</dbReference>
<name>A0A0S3F1B2_9SPHN</name>
<evidence type="ECO:0000256" key="1">
    <source>
        <dbReference type="ARBA" id="ARBA00023002"/>
    </source>
</evidence>
<dbReference type="OrthoDB" id="9795647at2"/>
<dbReference type="InterPro" id="IPR020904">
    <property type="entry name" value="Sc_DH/Rdtase_CS"/>
</dbReference>
<keyword evidence="1" id="KW-0560">Oxidoreductase</keyword>
<organism evidence="3 4">
    <name type="scientific">Sphingobium baderi</name>
    <dbReference type="NCBI Taxonomy" id="1332080"/>
    <lineage>
        <taxon>Bacteria</taxon>
        <taxon>Pseudomonadati</taxon>
        <taxon>Pseudomonadota</taxon>
        <taxon>Alphaproteobacteria</taxon>
        <taxon>Sphingomonadales</taxon>
        <taxon>Sphingomonadaceae</taxon>
        <taxon>Sphingobium</taxon>
    </lineage>
</organism>
<protein>
    <submittedName>
        <fullName evidence="3">3-hydroxy-2-methylbutyryl-CoA dehydrogenase</fullName>
    </submittedName>
</protein>
<dbReference type="PRINTS" id="PR00080">
    <property type="entry name" value="SDRFAMILY"/>
</dbReference>
<reference evidence="3 4" key="1">
    <citation type="submission" date="2015-11" db="EMBL/GenBank/DDBJ databases">
        <title>A Two-component Flavoprotein Monooxygenase System MeaXY Responsible for para-Hydroxylation of 2-Methyl-6-ethylaniline and 2,6-Diethylaniline in Sphingobium baderi DE-13.</title>
        <authorList>
            <person name="Cheng M."/>
            <person name="Meng Q."/>
            <person name="Yang Y."/>
            <person name="Chu C."/>
            <person name="Yan X."/>
            <person name="He J."/>
            <person name="Li S."/>
        </authorList>
    </citation>
    <scope>NUCLEOTIDE SEQUENCE [LARGE SCALE GENOMIC DNA]</scope>
    <source>
        <strain evidence="3 4">DE-13</strain>
    </source>
</reference>
<dbReference type="PANTHER" id="PTHR43658">
    <property type="entry name" value="SHORT-CHAIN DEHYDROGENASE/REDUCTASE"/>
    <property type="match status" value="1"/>
</dbReference>
<dbReference type="KEGG" id="sbd:ATN00_15530"/>
<dbReference type="Gene3D" id="3.40.50.720">
    <property type="entry name" value="NAD(P)-binding Rossmann-like Domain"/>
    <property type="match status" value="1"/>
</dbReference>
<accession>A0A0S3F1B2</accession>
<dbReference type="Proteomes" id="UP000056968">
    <property type="component" value="Chromosome"/>
</dbReference>
<dbReference type="PANTHER" id="PTHR43658:SF8">
    <property type="entry name" value="17-BETA-HYDROXYSTEROID DEHYDROGENASE 14-RELATED"/>
    <property type="match status" value="1"/>
</dbReference>
<dbReference type="EMBL" id="CP013264">
    <property type="protein sequence ID" value="ALR21493.1"/>
    <property type="molecule type" value="Genomic_DNA"/>
</dbReference>
<proteinExistence type="inferred from homology"/>
<dbReference type="RefSeq" id="WP_062066107.1">
    <property type="nucleotide sequence ID" value="NZ_CP013264.1"/>
</dbReference>
<evidence type="ECO:0000313" key="3">
    <source>
        <dbReference type="EMBL" id="ALR21493.1"/>
    </source>
</evidence>
<sequence length="255" mass="26242">MDIGNKVAIVTGGGSGLGEATAIRLAEGGARVAVVDLNADAANAVAEKIGGKAFAIDIADAQAGEKAVAQIVAELGTPRILVNCAGVGTPMKILGKDGPLALSAFEKVVRINLIGTFNMLRLVADAIARDQEPGDGKQTQGVIINTASVAAFDGQIGQPAYSSSKAGVVGLALPAARELARYGIRVLTIAPGIFLTPMLKILPDEALESLGRSVPFPPRLGEPEEFAKLALHMIDNDMLNGEVVRIDGSIRMAAK</sequence>
<evidence type="ECO:0000256" key="2">
    <source>
        <dbReference type="RuleBase" id="RU000363"/>
    </source>
</evidence>
<dbReference type="GO" id="GO:0016491">
    <property type="term" value="F:oxidoreductase activity"/>
    <property type="evidence" value="ECO:0007669"/>
    <property type="project" value="UniProtKB-KW"/>
</dbReference>
<dbReference type="InterPro" id="IPR036291">
    <property type="entry name" value="NAD(P)-bd_dom_sf"/>
</dbReference>
<dbReference type="PRINTS" id="PR00081">
    <property type="entry name" value="GDHRDH"/>
</dbReference>
<dbReference type="Pfam" id="PF00106">
    <property type="entry name" value="adh_short"/>
    <property type="match status" value="1"/>
</dbReference>
<dbReference type="STRING" id="1332080.ATN00_15530"/>
<keyword evidence="4" id="KW-1185">Reference proteome</keyword>
<dbReference type="AlphaFoldDB" id="A0A0S3F1B2"/>
<dbReference type="PROSITE" id="PS00061">
    <property type="entry name" value="ADH_SHORT"/>
    <property type="match status" value="1"/>
</dbReference>
<dbReference type="SUPFAM" id="SSF51735">
    <property type="entry name" value="NAD(P)-binding Rossmann-fold domains"/>
    <property type="match status" value="1"/>
</dbReference>
<gene>
    <name evidence="3" type="ORF">ATN00_15530</name>
</gene>
<comment type="similarity">
    <text evidence="2">Belongs to the short-chain dehydrogenases/reductases (SDR) family.</text>
</comment>